<keyword evidence="3" id="KW-1185">Reference proteome</keyword>
<accession>A0AAV2KJA9</accession>
<sequence length="408" mass="46724">MGFVSQISTEELKSVALRYWKQALQMTKPKKVLAEMLLEMIDTLSKSVLESLSGPEFTLVSEEEVAIAIESCLTDVFHFVLGTTHHACAPLFKALSTEVWASVNSGLSQNGTQSITSYLPPKEHLITMINHIKLLLRFARDQEHQRRRSEPVPKVEEQTNDVRHHSADFTTRDPQVFEESECMDSQGETSSYTQVKKIPEEAAVQMLLKGQENKPEQLLRPEDAKSKDREAASPVEFLWSDQDWCYLLQEVCSQELENQKQRNLAAPVDLRPIQRPDEVRDERTAADQFVWSDDDWSNLVFELSTRVFGIRNPQELARCSKLLFGHLQTLKNQCDVRVKPDKNNIVDVAKHIYKDLSQFHSKKALRMFASSDPDLIIAAIAKRLERIPKKRTLGTVLRSVCRAIFMWC</sequence>
<protein>
    <submittedName>
        <fullName evidence="2">Uncharacterized protein</fullName>
    </submittedName>
</protein>
<feature type="region of interest" description="Disordered" evidence="1">
    <location>
        <begin position="212"/>
        <end position="231"/>
    </location>
</feature>
<gene>
    <name evidence="2" type="ORF">KC01_LOCUS19673</name>
</gene>
<evidence type="ECO:0000256" key="1">
    <source>
        <dbReference type="SAM" id="MobiDB-lite"/>
    </source>
</evidence>
<dbReference type="AlphaFoldDB" id="A0AAV2KJA9"/>
<reference evidence="2 3" key="1">
    <citation type="submission" date="2024-04" db="EMBL/GenBank/DDBJ databases">
        <authorList>
            <person name="Waldvogel A.-M."/>
            <person name="Schoenle A."/>
        </authorList>
    </citation>
    <scope>NUCLEOTIDE SEQUENCE [LARGE SCALE GENOMIC DNA]</scope>
</reference>
<dbReference type="EMBL" id="OZ035841">
    <property type="protein sequence ID" value="CAL1590113.1"/>
    <property type="molecule type" value="Genomic_DNA"/>
</dbReference>
<dbReference type="Proteomes" id="UP001497482">
    <property type="component" value="Chromosome 19"/>
</dbReference>
<name>A0AAV2KJA9_KNICA</name>
<organism evidence="2 3">
    <name type="scientific">Knipowitschia caucasica</name>
    <name type="common">Caucasian dwarf goby</name>
    <name type="synonym">Pomatoschistus caucasicus</name>
    <dbReference type="NCBI Taxonomy" id="637954"/>
    <lineage>
        <taxon>Eukaryota</taxon>
        <taxon>Metazoa</taxon>
        <taxon>Chordata</taxon>
        <taxon>Craniata</taxon>
        <taxon>Vertebrata</taxon>
        <taxon>Euteleostomi</taxon>
        <taxon>Actinopterygii</taxon>
        <taxon>Neopterygii</taxon>
        <taxon>Teleostei</taxon>
        <taxon>Neoteleostei</taxon>
        <taxon>Acanthomorphata</taxon>
        <taxon>Gobiaria</taxon>
        <taxon>Gobiiformes</taxon>
        <taxon>Gobioidei</taxon>
        <taxon>Gobiidae</taxon>
        <taxon>Gobiinae</taxon>
        <taxon>Knipowitschia</taxon>
    </lineage>
</organism>
<evidence type="ECO:0000313" key="3">
    <source>
        <dbReference type="Proteomes" id="UP001497482"/>
    </source>
</evidence>
<evidence type="ECO:0000313" key="2">
    <source>
        <dbReference type="EMBL" id="CAL1590113.1"/>
    </source>
</evidence>
<proteinExistence type="predicted"/>